<evidence type="ECO:0000313" key="1">
    <source>
        <dbReference type="EMBL" id="RSL14675.1"/>
    </source>
</evidence>
<gene>
    <name evidence="1" type="ORF">EDE15_0136</name>
</gene>
<name>A0A428MCT1_9BACT</name>
<sequence length="98" mass="10976">MPPHPQPLHCSSASVLTNWTGDFNNGFEHGPTFLIFRFNGRRIEQSWQKIDFIRAKVFIVSGRIASPIRLLSIWGAAQGLSSSDAHSTHARVMRNESS</sequence>
<accession>A0A428MCT1</accession>
<reference evidence="1 2" key="1">
    <citation type="submission" date="2018-12" db="EMBL/GenBank/DDBJ databases">
        <title>Sequencing of bacterial isolates from soil warming experiment in Harvard Forest, Massachusetts, USA.</title>
        <authorList>
            <person name="Deangelis K."/>
        </authorList>
    </citation>
    <scope>NUCLEOTIDE SEQUENCE [LARGE SCALE GENOMIC DNA]</scope>
    <source>
        <strain evidence="1 2">EB153</strain>
    </source>
</reference>
<keyword evidence="2" id="KW-1185">Reference proteome</keyword>
<organism evidence="1 2">
    <name type="scientific">Edaphobacter aggregans</name>
    <dbReference type="NCBI Taxonomy" id="570835"/>
    <lineage>
        <taxon>Bacteria</taxon>
        <taxon>Pseudomonadati</taxon>
        <taxon>Acidobacteriota</taxon>
        <taxon>Terriglobia</taxon>
        <taxon>Terriglobales</taxon>
        <taxon>Acidobacteriaceae</taxon>
        <taxon>Edaphobacter</taxon>
    </lineage>
</organism>
<dbReference type="EMBL" id="RSDW01000001">
    <property type="protein sequence ID" value="RSL14675.1"/>
    <property type="molecule type" value="Genomic_DNA"/>
</dbReference>
<protein>
    <submittedName>
        <fullName evidence="1">Uncharacterized protein</fullName>
    </submittedName>
</protein>
<dbReference type="Proteomes" id="UP000269669">
    <property type="component" value="Unassembled WGS sequence"/>
</dbReference>
<dbReference type="AlphaFoldDB" id="A0A428MCT1"/>
<evidence type="ECO:0000313" key="2">
    <source>
        <dbReference type="Proteomes" id="UP000269669"/>
    </source>
</evidence>
<proteinExistence type="predicted"/>
<comment type="caution">
    <text evidence="1">The sequence shown here is derived from an EMBL/GenBank/DDBJ whole genome shotgun (WGS) entry which is preliminary data.</text>
</comment>